<dbReference type="InterPro" id="IPR004089">
    <property type="entry name" value="MCPsignal_dom"/>
</dbReference>
<evidence type="ECO:0000256" key="2">
    <source>
        <dbReference type="PROSITE-ProRule" id="PRU00284"/>
    </source>
</evidence>
<dbReference type="Proteomes" id="UP001623660">
    <property type="component" value="Unassembled WGS sequence"/>
</dbReference>
<dbReference type="EMBL" id="JBJHZX010000001">
    <property type="protein sequence ID" value="MFL0194024.1"/>
    <property type="molecule type" value="Genomic_DNA"/>
</dbReference>
<feature type="domain" description="Methyl-accepting transducer" evidence="3">
    <location>
        <begin position="216"/>
        <end position="383"/>
    </location>
</feature>
<evidence type="ECO:0000256" key="1">
    <source>
        <dbReference type="ARBA" id="ARBA00023224"/>
    </source>
</evidence>
<reference evidence="4 5" key="1">
    <citation type="submission" date="2024-11" db="EMBL/GenBank/DDBJ databases">
        <authorList>
            <person name="Heng Y.C."/>
            <person name="Lim A.C.H."/>
            <person name="Lee J.K.Y."/>
            <person name="Kittelmann S."/>
        </authorList>
    </citation>
    <scope>NUCLEOTIDE SEQUENCE [LARGE SCALE GENOMIC DNA]</scope>
    <source>
        <strain evidence="4 5">WILCCON 0269</strain>
    </source>
</reference>
<gene>
    <name evidence="4" type="ORF">ACJDU8_00245</name>
</gene>
<accession>A0ABW8SDS7</accession>
<organism evidence="4 5">
    <name type="scientific">Candidatus Clostridium eludens</name>
    <dbReference type="NCBI Taxonomy" id="3381663"/>
    <lineage>
        <taxon>Bacteria</taxon>
        <taxon>Bacillati</taxon>
        <taxon>Bacillota</taxon>
        <taxon>Clostridia</taxon>
        <taxon>Eubacteriales</taxon>
        <taxon>Clostridiaceae</taxon>
        <taxon>Clostridium</taxon>
    </lineage>
</organism>
<keyword evidence="5" id="KW-1185">Reference proteome</keyword>
<dbReference type="PANTHER" id="PTHR32089">
    <property type="entry name" value="METHYL-ACCEPTING CHEMOTAXIS PROTEIN MCPB"/>
    <property type="match status" value="1"/>
</dbReference>
<name>A0ABW8SDS7_9CLOT</name>
<evidence type="ECO:0000313" key="4">
    <source>
        <dbReference type="EMBL" id="MFL0194024.1"/>
    </source>
</evidence>
<protein>
    <submittedName>
        <fullName evidence="4">Methyl-accepting chemotaxis protein</fullName>
    </submittedName>
</protein>
<dbReference type="Pfam" id="PF00015">
    <property type="entry name" value="MCPsignal"/>
    <property type="match status" value="1"/>
</dbReference>
<dbReference type="SMART" id="SM00283">
    <property type="entry name" value="MA"/>
    <property type="match status" value="1"/>
</dbReference>
<proteinExistence type="predicted"/>
<comment type="caution">
    <text evidence="4">The sequence shown here is derived from an EMBL/GenBank/DDBJ whole genome shotgun (WGS) entry which is preliminary data.</text>
</comment>
<dbReference type="PANTHER" id="PTHR32089:SF112">
    <property type="entry name" value="LYSOZYME-LIKE PROTEIN-RELATED"/>
    <property type="match status" value="1"/>
</dbReference>
<dbReference type="SUPFAM" id="SSF58104">
    <property type="entry name" value="Methyl-accepting chemotaxis protein (MCP) signaling domain"/>
    <property type="match status" value="1"/>
</dbReference>
<sequence>MVSIKALKYLKDLCELQSDIITGGILYLITEGDIFTWRKSSKDFDLNLFHIGEKIDINSVVGKAIKENKTIFENIPRSLYGTRLSTIAEPLVNCEGIAVGAFSIVIPKIHPVAKAFMDFAPIIAEMFPEGSCFILTDLNKIVSIQSSKKFKMPLLKIGDQLKEDFITAKVINSKQPRVEEVDSSVYGVPVLVTGYPLFDEENSYEIVATLCIVIPKQAASNLRNMSSNLENSLTGISAAIQELAASASSIHTNEQQLNHEIKEVINLSEEINEISHFIKKVADETKMLGLNAAIEAARAGEAGKGFGVVAKEIRRLSDQSKGTVPRIKKLTDNIKIKVSESSKKSQSSLSSSQEQAAATEEIAASIEEITSMSEELNKIALEL</sequence>
<keyword evidence="1 2" id="KW-0807">Transducer</keyword>
<dbReference type="PROSITE" id="PS50111">
    <property type="entry name" value="CHEMOTAXIS_TRANSDUC_2"/>
    <property type="match status" value="1"/>
</dbReference>
<evidence type="ECO:0000259" key="3">
    <source>
        <dbReference type="PROSITE" id="PS50111"/>
    </source>
</evidence>
<dbReference type="RefSeq" id="WP_406790148.1">
    <property type="nucleotide sequence ID" value="NZ_JBJHZX010000001.1"/>
</dbReference>
<evidence type="ECO:0000313" key="5">
    <source>
        <dbReference type="Proteomes" id="UP001623660"/>
    </source>
</evidence>
<dbReference type="Gene3D" id="1.10.287.950">
    <property type="entry name" value="Methyl-accepting chemotaxis protein"/>
    <property type="match status" value="1"/>
</dbReference>